<dbReference type="Pfam" id="PF08530">
    <property type="entry name" value="PepX_C"/>
    <property type="match status" value="1"/>
</dbReference>
<dbReference type="SUPFAM" id="SSF49785">
    <property type="entry name" value="Galactose-binding domain-like"/>
    <property type="match status" value="1"/>
</dbReference>
<comment type="caution">
    <text evidence="3">The sequence shown here is derived from an EMBL/GenBank/DDBJ whole genome shotgun (WGS) entry which is preliminary data.</text>
</comment>
<name>A0AAD4GUV7_ASPNN</name>
<dbReference type="Gene3D" id="3.40.50.1820">
    <property type="entry name" value="alpha/beta hydrolase"/>
    <property type="match status" value="1"/>
</dbReference>
<dbReference type="InterPro" id="IPR005674">
    <property type="entry name" value="CocE/Ser_esterase"/>
</dbReference>
<gene>
    <name evidence="3" type="ORF">FE257_006730</name>
</gene>
<dbReference type="InterPro" id="IPR050585">
    <property type="entry name" value="Xaa-Pro_dipeptidyl-ppase/CocE"/>
</dbReference>
<dbReference type="InterPro" id="IPR000383">
    <property type="entry name" value="Xaa-Pro-like_dom"/>
</dbReference>
<dbReference type="NCBIfam" id="TIGR00976">
    <property type="entry name" value="CocE_NonD"/>
    <property type="match status" value="1"/>
</dbReference>
<dbReference type="PANTHER" id="PTHR43056:SF10">
    <property type="entry name" value="COCE_NOND FAMILY, PUTATIVE (AFU_ORTHOLOGUE AFUA_7G00600)-RELATED"/>
    <property type="match status" value="1"/>
</dbReference>
<dbReference type="SMART" id="SM00939">
    <property type="entry name" value="PepX_C"/>
    <property type="match status" value="1"/>
</dbReference>
<keyword evidence="4" id="KW-1185">Reference proteome</keyword>
<reference evidence="3" key="1">
    <citation type="journal article" date="2019" name="Beilstein J. Org. Chem.">
        <title>Nanangenines: drimane sesquiterpenoids as the dominant metabolite cohort of a novel Australian fungus, Aspergillus nanangensis.</title>
        <authorList>
            <person name="Lacey H.J."/>
            <person name="Gilchrist C.L.M."/>
            <person name="Crombie A."/>
            <person name="Kalaitzis J.A."/>
            <person name="Vuong D."/>
            <person name="Rutledge P.J."/>
            <person name="Turner P."/>
            <person name="Pitt J.I."/>
            <person name="Lacey E."/>
            <person name="Chooi Y.H."/>
            <person name="Piggott A.M."/>
        </authorList>
    </citation>
    <scope>NUCLEOTIDE SEQUENCE</scope>
    <source>
        <strain evidence="3">MST-FP2251</strain>
    </source>
</reference>
<evidence type="ECO:0000256" key="1">
    <source>
        <dbReference type="ARBA" id="ARBA00022801"/>
    </source>
</evidence>
<evidence type="ECO:0000313" key="3">
    <source>
        <dbReference type="EMBL" id="KAF9890050.1"/>
    </source>
</evidence>
<sequence length="598" mass="67404">MSPYFPIEILRVKCDPPEADPKYDGAESRTIVLPKGHQKQPDYAAFGTDTIFEKDIKIPLRDGTVIRVDIFRPAGVTEKVPILIAWSPYGKSGRGRFTLDLVPGRAGVPRSKNSDYEKIEALDPADWVARGYAVANVDTRGAWDSEGDIVCWCSQEGRDGYDVVEELANFGWCNGKIALMGNSWLAVAQWFIAAERPPHLACIAPFEGASDVYREIVARGGVPTTAFMGFLANVLLGRGTQEDIVGMIKKYPNMNSYWEDKRARCDQINVPVYALASYSTGLHTFGSFRGFCEANTDKKWQVINIRWARLRVHATQEWHDLYLKETNDELQKFFDRYTKDIENGWEMTPKVRVSMYRYNKEPIVNLPFSTWPIPETKYETLYLHGNGSLQTRPPASSETAVTAYTSHTPFMQMDADENEISFSYTFDKPAYLIGSARAKVYMSCPDHNDMDVWVQLRKADASGKLLHQITIPACDSGLNDEEVEMQNCLQYLGPSGALRASYRTIDPELSTPEFPEHNYYQKQLIEPGQIVLLEIGMWQTGMAFEKGEKLVFKISGHPMTLAEFPVLRGIEQQANQGTHRVHSGGETKSCVVIPLVEL</sequence>
<dbReference type="InterPro" id="IPR029058">
    <property type="entry name" value="AB_hydrolase_fold"/>
</dbReference>
<proteinExistence type="predicted"/>
<evidence type="ECO:0000313" key="4">
    <source>
        <dbReference type="Proteomes" id="UP001194746"/>
    </source>
</evidence>
<reference evidence="3" key="2">
    <citation type="submission" date="2020-02" db="EMBL/GenBank/DDBJ databases">
        <authorList>
            <person name="Gilchrist C.L.M."/>
            <person name="Chooi Y.-H."/>
        </authorList>
    </citation>
    <scope>NUCLEOTIDE SEQUENCE</scope>
    <source>
        <strain evidence="3">MST-FP2251</strain>
    </source>
</reference>
<dbReference type="Proteomes" id="UP001194746">
    <property type="component" value="Unassembled WGS sequence"/>
</dbReference>
<accession>A0AAD4GUV7</accession>
<dbReference type="GO" id="GO:0008239">
    <property type="term" value="F:dipeptidyl-peptidase activity"/>
    <property type="evidence" value="ECO:0007669"/>
    <property type="project" value="InterPro"/>
</dbReference>
<dbReference type="Gene3D" id="2.60.120.260">
    <property type="entry name" value="Galactose-binding domain-like"/>
    <property type="match status" value="1"/>
</dbReference>
<dbReference type="Gene3D" id="1.10.3020.20">
    <property type="match status" value="1"/>
</dbReference>
<organism evidence="3 4">
    <name type="scientific">Aspergillus nanangensis</name>
    <dbReference type="NCBI Taxonomy" id="2582783"/>
    <lineage>
        <taxon>Eukaryota</taxon>
        <taxon>Fungi</taxon>
        <taxon>Dikarya</taxon>
        <taxon>Ascomycota</taxon>
        <taxon>Pezizomycotina</taxon>
        <taxon>Eurotiomycetes</taxon>
        <taxon>Eurotiomycetidae</taxon>
        <taxon>Eurotiales</taxon>
        <taxon>Aspergillaceae</taxon>
        <taxon>Aspergillus</taxon>
        <taxon>Aspergillus subgen. Circumdati</taxon>
    </lineage>
</organism>
<evidence type="ECO:0000259" key="2">
    <source>
        <dbReference type="SMART" id="SM00939"/>
    </source>
</evidence>
<dbReference type="InterPro" id="IPR013736">
    <property type="entry name" value="Xaa-Pro_dipept_C"/>
</dbReference>
<dbReference type="SUPFAM" id="SSF53474">
    <property type="entry name" value="alpha/beta-Hydrolases"/>
    <property type="match status" value="1"/>
</dbReference>
<protein>
    <recommendedName>
        <fullName evidence="2">Xaa-Pro dipeptidyl-peptidase C-terminal domain-containing protein</fullName>
    </recommendedName>
</protein>
<feature type="domain" description="Xaa-Pro dipeptidyl-peptidase C-terminal" evidence="2">
    <location>
        <begin position="331"/>
        <end position="592"/>
    </location>
</feature>
<dbReference type="EMBL" id="VCAU01000030">
    <property type="protein sequence ID" value="KAF9890050.1"/>
    <property type="molecule type" value="Genomic_DNA"/>
</dbReference>
<dbReference type="AlphaFoldDB" id="A0AAD4GUV7"/>
<keyword evidence="1" id="KW-0378">Hydrolase</keyword>
<dbReference type="PANTHER" id="PTHR43056">
    <property type="entry name" value="PEPTIDASE S9 PROLYL OLIGOPEPTIDASE"/>
    <property type="match status" value="1"/>
</dbReference>
<dbReference type="InterPro" id="IPR008979">
    <property type="entry name" value="Galactose-bd-like_sf"/>
</dbReference>
<dbReference type="Pfam" id="PF02129">
    <property type="entry name" value="Peptidase_S15"/>
    <property type="match status" value="1"/>
</dbReference>